<comment type="caution">
    <text evidence="3">The sequence shown here is derived from an EMBL/GenBank/DDBJ whole genome shotgun (WGS) entry which is preliminary data.</text>
</comment>
<dbReference type="RefSeq" id="WP_184016128.1">
    <property type="nucleotide sequence ID" value="NZ_JACHFD010000003.1"/>
</dbReference>
<dbReference type="Proteomes" id="UP000557717">
    <property type="component" value="Unassembled WGS sequence"/>
</dbReference>
<keyword evidence="4" id="KW-1185">Reference proteome</keyword>
<feature type="signal peptide" evidence="2">
    <location>
        <begin position="1"/>
        <end position="20"/>
    </location>
</feature>
<dbReference type="EMBL" id="JACHFD010000003">
    <property type="protein sequence ID" value="MBB5350650.1"/>
    <property type="molecule type" value="Genomic_DNA"/>
</dbReference>
<accession>A0A840V9M0</accession>
<keyword evidence="2" id="KW-0732">Signal</keyword>
<name>A0A840V9M0_9BACT</name>
<proteinExistence type="predicted"/>
<protein>
    <submittedName>
        <fullName evidence="3">Uncharacterized protein</fullName>
    </submittedName>
</protein>
<sequence length="140" mass="14075">MIRSLPLVSIFALGLLGCGASDPELETPSATAPKLVGKIASVHAADGFALVETYGEVALGQGLLLTTVGEGGRTAALTVSGEHLGRFAAADLRSGSVEPGDAVYGRPMLETSPDFTPDPAPAAEGPAIPDFPAMMPGGMN</sequence>
<evidence type="ECO:0000313" key="3">
    <source>
        <dbReference type="EMBL" id="MBB5350650.1"/>
    </source>
</evidence>
<reference evidence="3 4" key="1">
    <citation type="submission" date="2020-08" db="EMBL/GenBank/DDBJ databases">
        <title>Genomic Encyclopedia of Type Strains, Phase IV (KMG-IV): sequencing the most valuable type-strain genomes for metagenomic binning, comparative biology and taxonomic classification.</title>
        <authorList>
            <person name="Goeker M."/>
        </authorList>
    </citation>
    <scope>NUCLEOTIDE SEQUENCE [LARGE SCALE GENOMIC DNA]</scope>
    <source>
        <strain evidence="3 4">YC6886</strain>
    </source>
</reference>
<evidence type="ECO:0000256" key="1">
    <source>
        <dbReference type="SAM" id="MobiDB-lite"/>
    </source>
</evidence>
<dbReference type="AlphaFoldDB" id="A0A840V9M0"/>
<dbReference type="PROSITE" id="PS51257">
    <property type="entry name" value="PROKAR_LIPOPROTEIN"/>
    <property type="match status" value="1"/>
</dbReference>
<evidence type="ECO:0000313" key="4">
    <source>
        <dbReference type="Proteomes" id="UP000557717"/>
    </source>
</evidence>
<organism evidence="3 4">
    <name type="scientific">Haloferula luteola</name>
    <dbReference type="NCBI Taxonomy" id="595692"/>
    <lineage>
        <taxon>Bacteria</taxon>
        <taxon>Pseudomonadati</taxon>
        <taxon>Verrucomicrobiota</taxon>
        <taxon>Verrucomicrobiia</taxon>
        <taxon>Verrucomicrobiales</taxon>
        <taxon>Verrucomicrobiaceae</taxon>
        <taxon>Haloferula</taxon>
    </lineage>
</organism>
<feature type="region of interest" description="Disordered" evidence="1">
    <location>
        <begin position="113"/>
        <end position="140"/>
    </location>
</feature>
<evidence type="ECO:0000256" key="2">
    <source>
        <dbReference type="SAM" id="SignalP"/>
    </source>
</evidence>
<gene>
    <name evidence="3" type="ORF">HNR46_000878</name>
</gene>
<feature type="chain" id="PRO_5032666286" evidence="2">
    <location>
        <begin position="21"/>
        <end position="140"/>
    </location>
</feature>